<sequence>MRARSSRGATGTLASWGAGAARAAAYPTTSNVSTAWASAKWSVGPSSHLPSPGRDKSGPGERETTSGWATDRMRTCGSHSSWRASKGRK</sequence>
<protein>
    <submittedName>
        <fullName evidence="2">Putative secreted protein</fullName>
    </submittedName>
</protein>
<evidence type="ECO:0000256" key="1">
    <source>
        <dbReference type="SAM" id="MobiDB-lite"/>
    </source>
</evidence>
<accession>A0A6B0UAM5</accession>
<dbReference type="AlphaFoldDB" id="A0A6B0UAM5"/>
<feature type="region of interest" description="Disordered" evidence="1">
    <location>
        <begin position="1"/>
        <end position="89"/>
    </location>
</feature>
<feature type="compositionally biased region" description="Basic and acidic residues" evidence="1">
    <location>
        <begin position="53"/>
        <end position="64"/>
    </location>
</feature>
<feature type="compositionally biased region" description="Polar residues" evidence="1">
    <location>
        <begin position="27"/>
        <end position="36"/>
    </location>
</feature>
<reference evidence="2" key="1">
    <citation type="submission" date="2019-12" db="EMBL/GenBank/DDBJ databases">
        <title>An insight into the sialome of adult female Ixodes ricinus ticks feeding for 6 days.</title>
        <authorList>
            <person name="Perner J."/>
            <person name="Ribeiro J.M.C."/>
        </authorList>
    </citation>
    <scope>NUCLEOTIDE SEQUENCE</scope>
    <source>
        <strain evidence="2">Semi-engorged</strain>
        <tissue evidence="2">Salivary glands</tissue>
    </source>
</reference>
<evidence type="ECO:0000313" key="2">
    <source>
        <dbReference type="EMBL" id="MXU86004.1"/>
    </source>
</evidence>
<name>A0A6B0UAM5_IXORI</name>
<organism evidence="2">
    <name type="scientific">Ixodes ricinus</name>
    <name type="common">Common tick</name>
    <name type="synonym">Acarus ricinus</name>
    <dbReference type="NCBI Taxonomy" id="34613"/>
    <lineage>
        <taxon>Eukaryota</taxon>
        <taxon>Metazoa</taxon>
        <taxon>Ecdysozoa</taxon>
        <taxon>Arthropoda</taxon>
        <taxon>Chelicerata</taxon>
        <taxon>Arachnida</taxon>
        <taxon>Acari</taxon>
        <taxon>Parasitiformes</taxon>
        <taxon>Ixodida</taxon>
        <taxon>Ixodoidea</taxon>
        <taxon>Ixodidae</taxon>
        <taxon>Ixodinae</taxon>
        <taxon>Ixodes</taxon>
    </lineage>
</organism>
<dbReference type="EMBL" id="GIFC01003921">
    <property type="protein sequence ID" value="MXU86004.1"/>
    <property type="molecule type" value="Transcribed_RNA"/>
</dbReference>
<proteinExistence type="predicted"/>